<dbReference type="Pfam" id="PF04937">
    <property type="entry name" value="DUF659"/>
    <property type="match status" value="1"/>
</dbReference>
<evidence type="ECO:0000256" key="2">
    <source>
        <dbReference type="ARBA" id="ARBA00022771"/>
    </source>
</evidence>
<organism evidence="7 8">
    <name type="scientific">Hibiscus syriacus</name>
    <name type="common">Rose of Sharon</name>
    <dbReference type="NCBI Taxonomy" id="106335"/>
    <lineage>
        <taxon>Eukaryota</taxon>
        <taxon>Viridiplantae</taxon>
        <taxon>Streptophyta</taxon>
        <taxon>Embryophyta</taxon>
        <taxon>Tracheophyta</taxon>
        <taxon>Spermatophyta</taxon>
        <taxon>Magnoliopsida</taxon>
        <taxon>eudicotyledons</taxon>
        <taxon>Gunneridae</taxon>
        <taxon>Pentapetalae</taxon>
        <taxon>rosids</taxon>
        <taxon>malvids</taxon>
        <taxon>Malvales</taxon>
        <taxon>Malvaceae</taxon>
        <taxon>Malvoideae</taxon>
        <taxon>Hibiscus</taxon>
    </lineage>
</organism>
<dbReference type="Pfam" id="PF02892">
    <property type="entry name" value="zf-BED"/>
    <property type="match status" value="1"/>
</dbReference>
<dbReference type="PANTHER" id="PTHR32166">
    <property type="entry name" value="OSJNBA0013A04.12 PROTEIN"/>
    <property type="match status" value="1"/>
</dbReference>
<sequence>MLLCFLQEKIETCFSTTLTVGIEIGASEIELPSVNALQDNASQDSNNIPSEKQSTESSSTARGKSDPAWAHISFKKEGKSCVYTCLYCSKTCKGGGINRMKQHLAGVPGNIISCKNVPNDVRNQMLKLLVGIKEKSKSGYGNLYEAYGDQNIEDEAQEVQPSSNMDMKSKMQPTLKRKANVEISNYFAPRTTPRSQPSLKSVLSSTQAIHKAKMAIAHWFYDACIPFHATLSPYFQPALDAINVIGPSFKGSSYHELRVNLLGDCKRECCLLVEGYRENWAKSGCTIMADGWTDQRQRTLINFLVYCPTGVVFVKSVDASDVIKDAKTLCGLFSEVVEWVGAEHIVHIMTDNATNYVAAGKLIQEKYDTIFWSPCAAHCLNLLLKDFASMPHVADLATKASKITVFVYNHMVFLSWMRKREGWKEIVRPGVTRFATTFITLKSIFDHKHDLQALVVDKHFTSHKFSKTTTGNIVSDIVLDQKFWNDCLSIAKLVAPIIRLLRIVDGDEKPSLGYVYEGMQRAKNAIKEMFRNRRALYKPYTDIIKARWDKHLKLNLHAASYFLNPAFFYEEKFCSKNRVMSAAISLLEKRAFCNDLTKGISEMNMYRERQGSFGRESALIVTKTTRPKPCYDPIDYESIDHVDFWVTEEQTPPELDIDEIDNFLYHENAIPIGQSSKNNEGDEDLDVVDFQVQSGDGGGSSTNEEAFPNILEFEGINFNEYYDD</sequence>
<evidence type="ECO:0000256" key="4">
    <source>
        <dbReference type="PROSITE-ProRule" id="PRU00027"/>
    </source>
</evidence>
<dbReference type="PANTHER" id="PTHR32166:SF121">
    <property type="entry name" value="DUF659 DOMAIN-CONTAINING PROTEIN"/>
    <property type="match status" value="1"/>
</dbReference>
<dbReference type="Proteomes" id="UP000436088">
    <property type="component" value="Unassembled WGS sequence"/>
</dbReference>
<dbReference type="InterPro" id="IPR012337">
    <property type="entry name" value="RNaseH-like_sf"/>
</dbReference>
<dbReference type="GO" id="GO:0003677">
    <property type="term" value="F:DNA binding"/>
    <property type="evidence" value="ECO:0007669"/>
    <property type="project" value="InterPro"/>
</dbReference>
<gene>
    <name evidence="7" type="ORF">F3Y22_tig00002237pilonHSYRG01477</name>
</gene>
<accession>A0A6A3CY54</accession>
<evidence type="ECO:0000259" key="6">
    <source>
        <dbReference type="PROSITE" id="PS50808"/>
    </source>
</evidence>
<evidence type="ECO:0000256" key="1">
    <source>
        <dbReference type="ARBA" id="ARBA00022723"/>
    </source>
</evidence>
<proteinExistence type="predicted"/>
<dbReference type="PROSITE" id="PS50808">
    <property type="entry name" value="ZF_BED"/>
    <property type="match status" value="1"/>
</dbReference>
<evidence type="ECO:0000256" key="3">
    <source>
        <dbReference type="ARBA" id="ARBA00022833"/>
    </source>
</evidence>
<name>A0A6A3CY54_HIBSY</name>
<dbReference type="EMBL" id="VEPZ02000167">
    <property type="protein sequence ID" value="KAE8732288.1"/>
    <property type="molecule type" value="Genomic_DNA"/>
</dbReference>
<feature type="domain" description="BED-type" evidence="6">
    <location>
        <begin position="63"/>
        <end position="121"/>
    </location>
</feature>
<reference evidence="7" key="1">
    <citation type="submission" date="2019-09" db="EMBL/GenBank/DDBJ databases">
        <title>Draft genome information of white flower Hibiscus syriacus.</title>
        <authorList>
            <person name="Kim Y.-M."/>
        </authorList>
    </citation>
    <scope>NUCLEOTIDE SEQUENCE [LARGE SCALE GENOMIC DNA]</scope>
    <source>
        <strain evidence="7">YM2019G1</strain>
    </source>
</reference>
<dbReference type="AlphaFoldDB" id="A0A6A3CY54"/>
<evidence type="ECO:0000256" key="5">
    <source>
        <dbReference type="SAM" id="MobiDB-lite"/>
    </source>
</evidence>
<dbReference type="GO" id="GO:0008270">
    <property type="term" value="F:zinc ion binding"/>
    <property type="evidence" value="ECO:0007669"/>
    <property type="project" value="UniProtKB-KW"/>
</dbReference>
<keyword evidence="3" id="KW-0862">Zinc</keyword>
<dbReference type="SUPFAM" id="SSF53098">
    <property type="entry name" value="Ribonuclease H-like"/>
    <property type="match status" value="1"/>
</dbReference>
<feature type="compositionally biased region" description="Polar residues" evidence="5">
    <location>
        <begin position="40"/>
        <end position="62"/>
    </location>
</feature>
<protein>
    <recommendedName>
        <fullName evidence="6">BED-type domain-containing protein</fullName>
    </recommendedName>
</protein>
<keyword evidence="2 4" id="KW-0863">Zinc-finger</keyword>
<keyword evidence="1" id="KW-0479">Metal-binding</keyword>
<comment type="caution">
    <text evidence="7">The sequence shown here is derived from an EMBL/GenBank/DDBJ whole genome shotgun (WGS) entry which is preliminary data.</text>
</comment>
<dbReference type="InterPro" id="IPR007021">
    <property type="entry name" value="DUF659"/>
</dbReference>
<evidence type="ECO:0000313" key="8">
    <source>
        <dbReference type="Proteomes" id="UP000436088"/>
    </source>
</evidence>
<feature type="region of interest" description="Disordered" evidence="5">
    <location>
        <begin position="40"/>
        <end position="66"/>
    </location>
</feature>
<dbReference type="InterPro" id="IPR003656">
    <property type="entry name" value="Znf_BED"/>
</dbReference>
<keyword evidence="8" id="KW-1185">Reference proteome</keyword>
<evidence type="ECO:0000313" key="7">
    <source>
        <dbReference type="EMBL" id="KAE8732288.1"/>
    </source>
</evidence>